<sequence>QFGNRFPLQLAQNQYFSLKIRFVDKRLRLRS</sequence>
<protein>
    <submittedName>
        <fullName evidence="1">Uncharacterized protein</fullName>
    </submittedName>
</protein>
<proteinExistence type="predicted"/>
<dbReference type="EMBL" id="LAZR01044600">
    <property type="protein sequence ID" value="KKL04256.1"/>
    <property type="molecule type" value="Genomic_DNA"/>
</dbReference>
<feature type="non-terminal residue" evidence="1">
    <location>
        <position position="1"/>
    </location>
</feature>
<organism evidence="1">
    <name type="scientific">marine sediment metagenome</name>
    <dbReference type="NCBI Taxonomy" id="412755"/>
    <lineage>
        <taxon>unclassified sequences</taxon>
        <taxon>metagenomes</taxon>
        <taxon>ecological metagenomes</taxon>
    </lineage>
</organism>
<gene>
    <name evidence="1" type="ORF">LCGC14_2617900</name>
</gene>
<comment type="caution">
    <text evidence="1">The sequence shown here is derived from an EMBL/GenBank/DDBJ whole genome shotgun (WGS) entry which is preliminary data.</text>
</comment>
<reference evidence="1" key="1">
    <citation type="journal article" date="2015" name="Nature">
        <title>Complex archaea that bridge the gap between prokaryotes and eukaryotes.</title>
        <authorList>
            <person name="Spang A."/>
            <person name="Saw J.H."/>
            <person name="Jorgensen S.L."/>
            <person name="Zaremba-Niedzwiedzka K."/>
            <person name="Martijn J."/>
            <person name="Lind A.E."/>
            <person name="van Eijk R."/>
            <person name="Schleper C."/>
            <person name="Guy L."/>
            <person name="Ettema T.J."/>
        </authorList>
    </citation>
    <scope>NUCLEOTIDE SEQUENCE</scope>
</reference>
<accession>A0A0F9CF19</accession>
<name>A0A0F9CF19_9ZZZZ</name>
<dbReference type="AlphaFoldDB" id="A0A0F9CF19"/>
<evidence type="ECO:0000313" key="1">
    <source>
        <dbReference type="EMBL" id="KKL04256.1"/>
    </source>
</evidence>